<dbReference type="Gene3D" id="3.10.105.10">
    <property type="entry name" value="Dipeptide-binding Protein, Domain 3"/>
    <property type="match status" value="1"/>
</dbReference>
<dbReference type="Gene3D" id="3.40.190.10">
    <property type="entry name" value="Periplasmic binding protein-like II"/>
    <property type="match status" value="1"/>
</dbReference>
<dbReference type="GO" id="GO:1904680">
    <property type="term" value="F:peptide transmembrane transporter activity"/>
    <property type="evidence" value="ECO:0007669"/>
    <property type="project" value="TreeGrafter"/>
</dbReference>
<dbReference type="GO" id="GO:0015833">
    <property type="term" value="P:peptide transport"/>
    <property type="evidence" value="ECO:0007669"/>
    <property type="project" value="TreeGrafter"/>
</dbReference>
<evidence type="ECO:0000259" key="1">
    <source>
        <dbReference type="Pfam" id="PF00496"/>
    </source>
</evidence>
<dbReference type="GO" id="GO:0043190">
    <property type="term" value="C:ATP-binding cassette (ABC) transporter complex"/>
    <property type="evidence" value="ECO:0007669"/>
    <property type="project" value="InterPro"/>
</dbReference>
<dbReference type="Gene3D" id="3.90.76.10">
    <property type="entry name" value="Dipeptide-binding Protein, Domain 1"/>
    <property type="match status" value="1"/>
</dbReference>
<feature type="domain" description="Solute-binding protein family 5" evidence="1">
    <location>
        <begin position="112"/>
        <end position="464"/>
    </location>
</feature>
<dbReference type="InterPro" id="IPR030678">
    <property type="entry name" value="Peptide/Ni-bd"/>
</dbReference>
<proteinExistence type="predicted"/>
<dbReference type="PIRSF" id="PIRSF002741">
    <property type="entry name" value="MppA"/>
    <property type="match status" value="1"/>
</dbReference>
<dbReference type="InterPro" id="IPR039424">
    <property type="entry name" value="SBP_5"/>
</dbReference>
<dbReference type="Pfam" id="PF00496">
    <property type="entry name" value="SBP_bac_5"/>
    <property type="match status" value="1"/>
</dbReference>
<evidence type="ECO:0000313" key="3">
    <source>
        <dbReference type="Proteomes" id="UP000269301"/>
    </source>
</evidence>
<dbReference type="EMBL" id="RBZP01000002">
    <property type="protein sequence ID" value="RKQ35721.1"/>
    <property type="molecule type" value="Genomic_DNA"/>
</dbReference>
<dbReference type="PANTHER" id="PTHR30290">
    <property type="entry name" value="PERIPLASMIC BINDING COMPONENT OF ABC TRANSPORTER"/>
    <property type="match status" value="1"/>
</dbReference>
<reference evidence="2 3" key="1">
    <citation type="journal article" date="2016" name="Int. J. Syst. Evol. Microbiol.">
        <title>Oceanobacillus halophilus sp. nov., a novel moderately halophilic bacterium from a hypersaline lake.</title>
        <authorList>
            <person name="Amoozegar M.A."/>
            <person name="Bagheri M."/>
            <person name="Makhdoumi A."/>
            <person name="Nikou M.M."/>
            <person name="Fazeli S.A.S."/>
            <person name="Schumann P."/>
            <person name="Sproer C."/>
            <person name="Sanchez-Porro C."/>
            <person name="Ventosa A."/>
        </authorList>
    </citation>
    <scope>NUCLEOTIDE SEQUENCE [LARGE SCALE GENOMIC DNA]</scope>
    <source>
        <strain evidence="2 3">DSM 23996</strain>
    </source>
</reference>
<dbReference type="SUPFAM" id="SSF53850">
    <property type="entry name" value="Periplasmic binding protein-like II"/>
    <property type="match status" value="1"/>
</dbReference>
<sequence>MWKEQQKYKNLLLQEKCLDSGGEKMNCKFKSKILLYFFLLLLVVLAGCKESEQPSQNEDSLGSEGDTLRVAISGEAEKLDPHFASPVNEVAIVQTIFNGLVKFPSGTVDFSKIEGDLAQDWEHNEDATKWTFFLKEGVQWQKGYGELTSSDVKKSFERVMDEETGSPWKNDYNNIASIETPDDYTVEFNLTQPDTSFLLKVINYHGGMIVNTEAIKDAGDSFMTSPVGTGPFIFEEYNSNEKVVLVKNEDYFKGEPRLNNIEFMIMTDTTAIEIAMDQGEIHLAPGINDQLWVDKRNQNNDLTIDYTNPPLLWGIYLNTSKAPLDDIKVRKAIAHAIDIEPLIEEISAKEAASVPEGPVTTGYFGAANVGSYEYDVEKTKDLLKEAGYEDGLTLPTQYISTLSSYLDKMVFVQDQLKKAGIDMPLEQVDHSTYHANARDDLNNIVMYGYVRAPHANVTLSQFFYGPATVGTPTAVTNYSHYDKVDDLIEQGSVEVDEKKAIEIYKKAQEQIKEDYVFVPLVELKTVLIRRNEVNLGYNNNDIDGTMIYYYNIDENTEITK</sequence>
<organism evidence="2 3">
    <name type="scientific">Oceanobacillus halophilus</name>
    <dbReference type="NCBI Taxonomy" id="930130"/>
    <lineage>
        <taxon>Bacteria</taxon>
        <taxon>Bacillati</taxon>
        <taxon>Bacillota</taxon>
        <taxon>Bacilli</taxon>
        <taxon>Bacillales</taxon>
        <taxon>Bacillaceae</taxon>
        <taxon>Oceanobacillus</taxon>
    </lineage>
</organism>
<protein>
    <recommendedName>
        <fullName evidence="1">Solute-binding protein family 5 domain-containing protein</fullName>
    </recommendedName>
</protein>
<keyword evidence="3" id="KW-1185">Reference proteome</keyword>
<dbReference type="GO" id="GO:0042597">
    <property type="term" value="C:periplasmic space"/>
    <property type="evidence" value="ECO:0007669"/>
    <property type="project" value="UniProtKB-ARBA"/>
</dbReference>
<comment type="caution">
    <text evidence="2">The sequence shown here is derived from an EMBL/GenBank/DDBJ whole genome shotgun (WGS) entry which is preliminary data.</text>
</comment>
<evidence type="ECO:0000313" key="2">
    <source>
        <dbReference type="EMBL" id="RKQ35721.1"/>
    </source>
</evidence>
<gene>
    <name evidence="2" type="ORF">D8M06_05505</name>
</gene>
<dbReference type="InterPro" id="IPR000914">
    <property type="entry name" value="SBP_5_dom"/>
</dbReference>
<dbReference type="AlphaFoldDB" id="A0A495A8P4"/>
<dbReference type="Proteomes" id="UP000269301">
    <property type="component" value="Unassembled WGS sequence"/>
</dbReference>
<name>A0A495A8P4_9BACI</name>
<accession>A0A495A8P4</accession>